<dbReference type="CDD" id="cd07043">
    <property type="entry name" value="STAS_anti-anti-sigma_factors"/>
    <property type="match status" value="1"/>
</dbReference>
<evidence type="ECO:0000313" key="4">
    <source>
        <dbReference type="EMBL" id="SDL42484.1"/>
    </source>
</evidence>
<evidence type="ECO:0000256" key="2">
    <source>
        <dbReference type="RuleBase" id="RU003749"/>
    </source>
</evidence>
<organism evidence="4 5">
    <name type="scientific">Tessaracoccus oleiagri</name>
    <dbReference type="NCBI Taxonomy" id="686624"/>
    <lineage>
        <taxon>Bacteria</taxon>
        <taxon>Bacillati</taxon>
        <taxon>Actinomycetota</taxon>
        <taxon>Actinomycetes</taxon>
        <taxon>Propionibacteriales</taxon>
        <taxon>Propionibacteriaceae</taxon>
        <taxon>Tessaracoccus</taxon>
    </lineage>
</organism>
<dbReference type="AlphaFoldDB" id="A0A1G9JZ62"/>
<proteinExistence type="inferred from homology"/>
<dbReference type="STRING" id="686624.SAMN04488242_1535"/>
<sequence>MNLSTAVQEHYAVISIEGRFTAAVAPRLREEANDLVAEGRKNIVVDLSAATFIDSSGLGALIGALKTARVAGGDLRIAAAPEHVLSVLRLTNLDRVLRNHPTPDAAFNAG</sequence>
<dbReference type="PANTHER" id="PTHR33495:SF2">
    <property type="entry name" value="ANTI-SIGMA FACTOR ANTAGONIST TM_1081-RELATED"/>
    <property type="match status" value="1"/>
</dbReference>
<dbReference type="PANTHER" id="PTHR33495">
    <property type="entry name" value="ANTI-SIGMA FACTOR ANTAGONIST TM_1081-RELATED-RELATED"/>
    <property type="match status" value="1"/>
</dbReference>
<evidence type="ECO:0000259" key="3">
    <source>
        <dbReference type="PROSITE" id="PS50801"/>
    </source>
</evidence>
<dbReference type="OrthoDB" id="9793697at2"/>
<gene>
    <name evidence="4" type="ORF">SAMN04488242_1535</name>
</gene>
<name>A0A1G9JZ62_9ACTN</name>
<comment type="similarity">
    <text evidence="1 2">Belongs to the anti-sigma-factor antagonist family.</text>
</comment>
<dbReference type="InterPro" id="IPR002645">
    <property type="entry name" value="STAS_dom"/>
</dbReference>
<dbReference type="InterPro" id="IPR036513">
    <property type="entry name" value="STAS_dom_sf"/>
</dbReference>
<dbReference type="NCBIfam" id="TIGR00377">
    <property type="entry name" value="ant_ant_sig"/>
    <property type="match status" value="1"/>
</dbReference>
<dbReference type="Gene3D" id="3.30.750.24">
    <property type="entry name" value="STAS domain"/>
    <property type="match status" value="1"/>
</dbReference>
<dbReference type="InterPro" id="IPR003658">
    <property type="entry name" value="Anti-sigma_ant"/>
</dbReference>
<dbReference type="RefSeq" id="WP_093250586.1">
    <property type="nucleotide sequence ID" value="NZ_FNGP01000002.1"/>
</dbReference>
<protein>
    <recommendedName>
        <fullName evidence="2">Anti-sigma factor antagonist</fullName>
    </recommendedName>
</protein>
<dbReference type="Pfam" id="PF01740">
    <property type="entry name" value="STAS"/>
    <property type="match status" value="1"/>
</dbReference>
<evidence type="ECO:0000313" key="5">
    <source>
        <dbReference type="Proteomes" id="UP000199475"/>
    </source>
</evidence>
<dbReference type="PROSITE" id="PS50801">
    <property type="entry name" value="STAS"/>
    <property type="match status" value="1"/>
</dbReference>
<feature type="domain" description="STAS" evidence="3">
    <location>
        <begin position="1"/>
        <end position="110"/>
    </location>
</feature>
<dbReference type="EMBL" id="FNGP01000002">
    <property type="protein sequence ID" value="SDL42484.1"/>
    <property type="molecule type" value="Genomic_DNA"/>
</dbReference>
<reference evidence="4 5" key="1">
    <citation type="submission" date="2016-10" db="EMBL/GenBank/DDBJ databases">
        <authorList>
            <person name="de Groot N.N."/>
        </authorList>
    </citation>
    <scope>NUCLEOTIDE SEQUENCE [LARGE SCALE GENOMIC DNA]</scope>
    <source>
        <strain evidence="4 5">CGMCC 1.9159</strain>
    </source>
</reference>
<keyword evidence="5" id="KW-1185">Reference proteome</keyword>
<dbReference type="Proteomes" id="UP000199475">
    <property type="component" value="Unassembled WGS sequence"/>
</dbReference>
<accession>A0A1G9JZ62</accession>
<dbReference type="SUPFAM" id="SSF52091">
    <property type="entry name" value="SpoIIaa-like"/>
    <property type="match status" value="1"/>
</dbReference>
<dbReference type="GO" id="GO:0043856">
    <property type="term" value="F:anti-sigma factor antagonist activity"/>
    <property type="evidence" value="ECO:0007669"/>
    <property type="project" value="InterPro"/>
</dbReference>
<evidence type="ECO:0000256" key="1">
    <source>
        <dbReference type="ARBA" id="ARBA00009013"/>
    </source>
</evidence>